<sequence>MASINKVIIVGRLGQDPEVRQFQNGGSLTSINVATSDRWTDKNTGEQKEQTEWHRISLFNRLGEIAAQYLRKGSLVYIEGSLHTRKYTDQQGIERYSTEVRANQMQMLDRRDNNGGGNGGDWQGNQGYNNRNFGGGYNNQQNNQWGNGGGQHGGYQGNNGFGGSAPQQGGYQNGFNNHSQNGFGQNTPSYQNNNPNQGFGQAPQHTNQGMNVNQGMNQNANQGGQDNNAPAQNGANPFMGDKPAPKAVTPPSASGVADDDMPF</sequence>
<dbReference type="PANTHER" id="PTHR10302">
    <property type="entry name" value="SINGLE-STRANDED DNA-BINDING PROTEIN"/>
    <property type="match status" value="1"/>
</dbReference>
<dbReference type="NCBIfam" id="TIGR00621">
    <property type="entry name" value="ssb"/>
    <property type="match status" value="1"/>
</dbReference>
<dbReference type="InterPro" id="IPR011344">
    <property type="entry name" value="ssDNA-bd"/>
</dbReference>
<protein>
    <recommendedName>
        <fullName evidence="2 3">Single-stranded DNA-binding protein</fullName>
        <shortName evidence="2">SSB</shortName>
    </recommendedName>
</protein>
<organism evidence="5 6">
    <name type="scientific">Moraxella lacunata</name>
    <dbReference type="NCBI Taxonomy" id="477"/>
    <lineage>
        <taxon>Bacteria</taxon>
        <taxon>Pseudomonadati</taxon>
        <taxon>Pseudomonadota</taxon>
        <taxon>Gammaproteobacteria</taxon>
        <taxon>Moraxellales</taxon>
        <taxon>Moraxellaceae</taxon>
        <taxon>Moraxella</taxon>
    </lineage>
</organism>
<reference evidence="5 6" key="1">
    <citation type="submission" date="2018-06" db="EMBL/GenBank/DDBJ databases">
        <authorList>
            <consortium name="Pathogen Informatics"/>
            <person name="Doyle S."/>
        </authorList>
    </citation>
    <scope>NUCLEOTIDE SEQUENCE [LARGE SCALE GENOMIC DNA]</scope>
    <source>
        <strain evidence="5 6">NCTC10359</strain>
    </source>
</reference>
<dbReference type="STRING" id="477.A9309_12085"/>
<keyword evidence="1 2" id="KW-0238">DNA-binding</keyword>
<dbReference type="GO" id="GO:0006260">
    <property type="term" value="P:DNA replication"/>
    <property type="evidence" value="ECO:0007669"/>
    <property type="project" value="InterPro"/>
</dbReference>
<evidence type="ECO:0000256" key="3">
    <source>
        <dbReference type="RuleBase" id="RU000524"/>
    </source>
</evidence>
<dbReference type="Gene3D" id="2.40.50.140">
    <property type="entry name" value="Nucleic acid-binding proteins"/>
    <property type="match status" value="1"/>
</dbReference>
<evidence type="ECO:0000256" key="4">
    <source>
        <dbReference type="SAM" id="MobiDB-lite"/>
    </source>
</evidence>
<dbReference type="SUPFAM" id="SSF50249">
    <property type="entry name" value="Nucleic acid-binding proteins"/>
    <property type="match status" value="1"/>
</dbReference>
<dbReference type="InterPro" id="IPR000424">
    <property type="entry name" value="Primosome_PriB/ssb"/>
</dbReference>
<dbReference type="Proteomes" id="UP000254437">
    <property type="component" value="Unassembled WGS sequence"/>
</dbReference>
<comment type="caution">
    <text evidence="2">Lacks conserved residue(s) required for the propagation of feature annotation.</text>
</comment>
<proteinExistence type="inferred from homology"/>
<feature type="compositionally biased region" description="Gly residues" evidence="4">
    <location>
        <begin position="146"/>
        <end position="163"/>
    </location>
</feature>
<dbReference type="EMBL" id="UGQU01000004">
    <property type="protein sequence ID" value="STZ64147.1"/>
    <property type="molecule type" value="Genomic_DNA"/>
</dbReference>
<dbReference type="GO" id="GO:0009295">
    <property type="term" value="C:nucleoid"/>
    <property type="evidence" value="ECO:0007669"/>
    <property type="project" value="TreeGrafter"/>
</dbReference>
<dbReference type="GO" id="GO:0003697">
    <property type="term" value="F:single-stranded DNA binding"/>
    <property type="evidence" value="ECO:0007669"/>
    <property type="project" value="UniProtKB-UniRule"/>
</dbReference>
<dbReference type="InterPro" id="IPR012340">
    <property type="entry name" value="NA-bd_OB-fold"/>
</dbReference>
<dbReference type="PROSITE" id="PS50935">
    <property type="entry name" value="SSB"/>
    <property type="match status" value="1"/>
</dbReference>
<feature type="compositionally biased region" description="Low complexity" evidence="4">
    <location>
        <begin position="123"/>
        <end position="145"/>
    </location>
</feature>
<accession>A0A378TTT7</accession>
<evidence type="ECO:0000256" key="2">
    <source>
        <dbReference type="HAMAP-Rule" id="MF_00984"/>
    </source>
</evidence>
<feature type="compositionally biased region" description="Low complexity" evidence="4">
    <location>
        <begin position="207"/>
        <end position="236"/>
    </location>
</feature>
<dbReference type="HAMAP" id="MF_00984">
    <property type="entry name" value="SSB"/>
    <property type="match status" value="1"/>
</dbReference>
<evidence type="ECO:0000256" key="1">
    <source>
        <dbReference type="ARBA" id="ARBA00023125"/>
    </source>
</evidence>
<dbReference type="Pfam" id="PF00436">
    <property type="entry name" value="SSB"/>
    <property type="match status" value="1"/>
</dbReference>
<evidence type="ECO:0000313" key="5">
    <source>
        <dbReference type="EMBL" id="STZ64147.1"/>
    </source>
</evidence>
<feature type="compositionally biased region" description="Polar residues" evidence="4">
    <location>
        <begin position="165"/>
        <end position="206"/>
    </location>
</feature>
<evidence type="ECO:0000313" key="6">
    <source>
        <dbReference type="Proteomes" id="UP000254437"/>
    </source>
</evidence>
<feature type="region of interest" description="Disordered" evidence="4">
    <location>
        <begin position="109"/>
        <end position="263"/>
    </location>
</feature>
<dbReference type="PANTHER" id="PTHR10302:SF27">
    <property type="entry name" value="SINGLE-STRANDED DNA-BINDING PROTEIN"/>
    <property type="match status" value="1"/>
</dbReference>
<name>A0A378TTT7_MORLA</name>
<dbReference type="AlphaFoldDB" id="A0A378TTT7"/>
<dbReference type="CDD" id="cd04496">
    <property type="entry name" value="SSB_OBF"/>
    <property type="match status" value="1"/>
</dbReference>
<comment type="subunit">
    <text evidence="2">Homotetramer.</text>
</comment>
<gene>
    <name evidence="5" type="primary">ssb_2</name>
    <name evidence="5" type="ORF">NCTC10359_02595</name>
</gene>